<proteinExistence type="predicted"/>
<dbReference type="Proteomes" id="UP000195437">
    <property type="component" value="Chromosome"/>
</dbReference>
<keyword evidence="2" id="KW-1185">Reference proteome</keyword>
<dbReference type="KEGG" id="tum:CBW65_14340"/>
<dbReference type="InterPro" id="IPR029063">
    <property type="entry name" value="SAM-dependent_MTases_sf"/>
</dbReference>
<dbReference type="Gene3D" id="1.10.287.1890">
    <property type="match status" value="1"/>
</dbReference>
<reference evidence="2" key="1">
    <citation type="submission" date="2017-05" db="EMBL/GenBank/DDBJ databases">
        <authorList>
            <person name="Sung H."/>
        </authorList>
    </citation>
    <scope>NUCLEOTIDE SEQUENCE [LARGE SCALE GENOMIC DNA]</scope>
    <source>
        <strain evidence="2">AR23208</strain>
    </source>
</reference>
<dbReference type="PANTHER" id="PTHR38451:SF1">
    <property type="entry name" value="TRNA (ADENINE(22)-N(1))-METHYLTRANSFERASE"/>
    <property type="match status" value="1"/>
</dbReference>
<evidence type="ECO:0000313" key="2">
    <source>
        <dbReference type="Proteomes" id="UP000195437"/>
    </source>
</evidence>
<dbReference type="OrthoDB" id="5881184at2"/>
<protein>
    <recommendedName>
        <fullName evidence="3">SAM-dependent methyltransferase</fullName>
    </recommendedName>
</protein>
<organism evidence="1 2">
    <name type="scientific">Tumebacillus avium</name>
    <dbReference type="NCBI Taxonomy" id="1903704"/>
    <lineage>
        <taxon>Bacteria</taxon>
        <taxon>Bacillati</taxon>
        <taxon>Bacillota</taxon>
        <taxon>Bacilli</taxon>
        <taxon>Bacillales</taxon>
        <taxon>Alicyclobacillaceae</taxon>
        <taxon>Tumebacillus</taxon>
    </lineage>
</organism>
<dbReference type="PANTHER" id="PTHR38451">
    <property type="entry name" value="TRNA (ADENINE(22)-N(1))-METHYLTRANSFERASE"/>
    <property type="match status" value="1"/>
</dbReference>
<dbReference type="SUPFAM" id="SSF53335">
    <property type="entry name" value="S-adenosyl-L-methionine-dependent methyltransferases"/>
    <property type="match status" value="1"/>
</dbReference>
<gene>
    <name evidence="1" type="ORF">CBW65_14340</name>
</gene>
<dbReference type="Pfam" id="PF04816">
    <property type="entry name" value="TrmK"/>
    <property type="match status" value="1"/>
</dbReference>
<dbReference type="Gene3D" id="3.40.50.150">
    <property type="entry name" value="Vaccinia Virus protein VP39"/>
    <property type="match status" value="1"/>
</dbReference>
<evidence type="ECO:0008006" key="3">
    <source>
        <dbReference type="Google" id="ProtNLM"/>
    </source>
</evidence>
<dbReference type="RefSeq" id="WP_087457419.1">
    <property type="nucleotide sequence ID" value="NZ_CP021434.1"/>
</dbReference>
<accession>A0A1Y0IRS5</accession>
<evidence type="ECO:0000313" key="1">
    <source>
        <dbReference type="EMBL" id="ARU62054.1"/>
    </source>
</evidence>
<sequence length="232" mass="25455">MINISERLARIASFVPHGVKTADIGSDHAYLPIYLVQRGQSVQAVAGELNEGPFLGAERNVRSHGLADKISVRRGNGLAVLTSGEVDVITVSGMGGGTIREILAAGVEKLEGVSRLVLSPQGDGDSLRRWLLAHGWKIVDEDMLIEDEKIYEIVVAERGEMVLEDPLQLEFGPLLLARKHPLILERIEYELGKITLALKGLEKAKGDSGQERRDALQARRRQLEEVRSHVSS</sequence>
<dbReference type="PIRSF" id="PIRSF018637">
    <property type="entry name" value="TrmK"/>
    <property type="match status" value="1"/>
</dbReference>
<name>A0A1Y0IRS5_9BACL</name>
<dbReference type="GO" id="GO:0160105">
    <property type="term" value="F:tRNA (adenine(22)-N1)-methyltransferase activity"/>
    <property type="evidence" value="ECO:0007669"/>
    <property type="project" value="InterPro"/>
</dbReference>
<dbReference type="InterPro" id="IPR006901">
    <property type="entry name" value="TrmK"/>
</dbReference>
<dbReference type="AlphaFoldDB" id="A0A1Y0IRS5"/>
<dbReference type="EMBL" id="CP021434">
    <property type="protein sequence ID" value="ARU62054.1"/>
    <property type="molecule type" value="Genomic_DNA"/>
</dbReference>